<gene>
    <name evidence="2" type="ORF">H920_01681</name>
</gene>
<dbReference type="Proteomes" id="UP000028990">
    <property type="component" value="Unassembled WGS sequence"/>
</dbReference>
<dbReference type="eggNOG" id="KOG1721">
    <property type="taxonomic scope" value="Eukaryota"/>
</dbReference>
<accession>A0A091DXQ9</accession>
<evidence type="ECO:0000313" key="2">
    <source>
        <dbReference type="EMBL" id="KFO36909.1"/>
    </source>
</evidence>
<proteinExistence type="predicted"/>
<feature type="region of interest" description="Disordered" evidence="1">
    <location>
        <begin position="36"/>
        <end position="96"/>
    </location>
</feature>
<name>A0A091DXQ9_FUKDA</name>
<reference evidence="2 3" key="1">
    <citation type="submission" date="2013-11" db="EMBL/GenBank/DDBJ databases">
        <title>The Damaraland mole rat (Fukomys damarensis) genome and evolution of African mole rats.</title>
        <authorList>
            <person name="Gladyshev V.N."/>
            <person name="Fang X."/>
        </authorList>
    </citation>
    <scope>NUCLEOTIDE SEQUENCE [LARGE SCALE GENOMIC DNA]</scope>
    <source>
        <tissue evidence="2">Liver</tissue>
    </source>
</reference>
<feature type="compositionally biased region" description="Basic and acidic residues" evidence="1">
    <location>
        <begin position="43"/>
        <end position="52"/>
    </location>
</feature>
<feature type="compositionally biased region" description="Basic and acidic residues" evidence="1">
    <location>
        <begin position="70"/>
        <end position="80"/>
    </location>
</feature>
<dbReference type="AlphaFoldDB" id="A0A091DXQ9"/>
<evidence type="ECO:0000313" key="3">
    <source>
        <dbReference type="Proteomes" id="UP000028990"/>
    </source>
</evidence>
<sequence>MNEWIDQISVVEEKTDIELEILRHQLCKPTLISQLEQEQEPETAERKLHQDPCSDVILLPPANRPQPIRESSERQRVSDRKNRRKQNSMNGVSVRASSVAAYTFTSMRKITAEENLFNETDVGNHSQVTHT</sequence>
<organism evidence="2 3">
    <name type="scientific">Fukomys damarensis</name>
    <name type="common">Damaraland mole rat</name>
    <name type="synonym">Cryptomys damarensis</name>
    <dbReference type="NCBI Taxonomy" id="885580"/>
    <lineage>
        <taxon>Eukaryota</taxon>
        <taxon>Metazoa</taxon>
        <taxon>Chordata</taxon>
        <taxon>Craniata</taxon>
        <taxon>Vertebrata</taxon>
        <taxon>Euteleostomi</taxon>
        <taxon>Mammalia</taxon>
        <taxon>Eutheria</taxon>
        <taxon>Euarchontoglires</taxon>
        <taxon>Glires</taxon>
        <taxon>Rodentia</taxon>
        <taxon>Hystricomorpha</taxon>
        <taxon>Bathyergidae</taxon>
        <taxon>Fukomys</taxon>
    </lineage>
</organism>
<evidence type="ECO:0000256" key="1">
    <source>
        <dbReference type="SAM" id="MobiDB-lite"/>
    </source>
</evidence>
<dbReference type="EMBL" id="KN121166">
    <property type="protein sequence ID" value="KFO36909.1"/>
    <property type="molecule type" value="Genomic_DNA"/>
</dbReference>
<protein>
    <submittedName>
        <fullName evidence="2">Uncharacterized protein</fullName>
    </submittedName>
</protein>
<keyword evidence="3" id="KW-1185">Reference proteome</keyword>